<dbReference type="GO" id="GO:0005634">
    <property type="term" value="C:nucleus"/>
    <property type="evidence" value="ECO:0007669"/>
    <property type="project" value="TreeGrafter"/>
</dbReference>
<keyword evidence="9" id="KW-1185">Reference proteome</keyword>
<evidence type="ECO:0000256" key="2">
    <source>
        <dbReference type="ARBA" id="ARBA00022694"/>
    </source>
</evidence>
<gene>
    <name evidence="7" type="ORF">GPM918_LOCUS28392</name>
    <name evidence="8" type="ORF">SRO942_LOCUS28888</name>
</gene>
<dbReference type="InterPro" id="IPR020097">
    <property type="entry name" value="PsdUridine_synth_TruA_a/b_dom"/>
</dbReference>
<keyword evidence="2" id="KW-0819">tRNA processing</keyword>
<dbReference type="Pfam" id="PF01416">
    <property type="entry name" value="PseudoU_synth_1"/>
    <property type="match status" value="1"/>
</dbReference>
<dbReference type="InterPro" id="IPR020103">
    <property type="entry name" value="PsdUridine_synth_cat_dom_sf"/>
</dbReference>
<dbReference type="AlphaFoldDB" id="A0A815DIG4"/>
<evidence type="ECO:0000313" key="7">
    <source>
        <dbReference type="EMBL" id="CAF1298335.1"/>
    </source>
</evidence>
<dbReference type="GO" id="GO:0009982">
    <property type="term" value="F:pseudouridine synthase activity"/>
    <property type="evidence" value="ECO:0007669"/>
    <property type="project" value="InterPro"/>
</dbReference>
<proteinExistence type="inferred from homology"/>
<dbReference type="Gene3D" id="3.30.70.660">
    <property type="entry name" value="Pseudouridine synthase I, catalytic domain, C-terminal subdomain"/>
    <property type="match status" value="1"/>
</dbReference>
<reference evidence="7" key="1">
    <citation type="submission" date="2021-02" db="EMBL/GenBank/DDBJ databases">
        <authorList>
            <person name="Nowell W R."/>
        </authorList>
    </citation>
    <scope>NUCLEOTIDE SEQUENCE</scope>
</reference>
<dbReference type="FunFam" id="3.30.70.580:FF:000007">
    <property type="entry name" value="tRNA pseudouridine synthase"/>
    <property type="match status" value="1"/>
</dbReference>
<evidence type="ECO:0000259" key="6">
    <source>
        <dbReference type="Pfam" id="PF01416"/>
    </source>
</evidence>
<dbReference type="PANTHER" id="PTHR11142">
    <property type="entry name" value="PSEUDOURIDYLATE SYNTHASE"/>
    <property type="match status" value="1"/>
</dbReference>
<dbReference type="InterPro" id="IPR020095">
    <property type="entry name" value="PsdUridine_synth_TruA_C"/>
</dbReference>
<dbReference type="Gene3D" id="3.30.70.580">
    <property type="entry name" value="Pseudouridine synthase I, catalytic domain, N-terminal subdomain"/>
    <property type="match status" value="1"/>
</dbReference>
<organism evidence="7 9">
    <name type="scientific">Didymodactylos carnosus</name>
    <dbReference type="NCBI Taxonomy" id="1234261"/>
    <lineage>
        <taxon>Eukaryota</taxon>
        <taxon>Metazoa</taxon>
        <taxon>Spiralia</taxon>
        <taxon>Gnathifera</taxon>
        <taxon>Rotifera</taxon>
        <taxon>Eurotatoria</taxon>
        <taxon>Bdelloidea</taxon>
        <taxon>Philodinida</taxon>
        <taxon>Philodinidae</taxon>
        <taxon>Didymodactylos</taxon>
    </lineage>
</organism>
<dbReference type="GO" id="GO:0005737">
    <property type="term" value="C:cytoplasm"/>
    <property type="evidence" value="ECO:0007669"/>
    <property type="project" value="TreeGrafter"/>
</dbReference>
<dbReference type="Proteomes" id="UP000663829">
    <property type="component" value="Unassembled WGS sequence"/>
</dbReference>
<dbReference type="NCBIfam" id="TIGR00071">
    <property type="entry name" value="hisT_truA"/>
    <property type="match status" value="1"/>
</dbReference>
<comment type="caution">
    <text evidence="7">The sequence shown here is derived from an EMBL/GenBank/DDBJ whole genome shotgun (WGS) entry which is preliminary data.</text>
</comment>
<dbReference type="GO" id="GO:0031119">
    <property type="term" value="P:tRNA pseudouridine synthesis"/>
    <property type="evidence" value="ECO:0007669"/>
    <property type="project" value="TreeGrafter"/>
</dbReference>
<dbReference type="Proteomes" id="UP000681722">
    <property type="component" value="Unassembled WGS sequence"/>
</dbReference>
<evidence type="ECO:0000256" key="1">
    <source>
        <dbReference type="ARBA" id="ARBA00009375"/>
    </source>
</evidence>
<dbReference type="GO" id="GO:0003723">
    <property type="term" value="F:RNA binding"/>
    <property type="evidence" value="ECO:0007669"/>
    <property type="project" value="InterPro"/>
</dbReference>
<name>A0A815DIG4_9BILA</name>
<evidence type="ECO:0000256" key="5">
    <source>
        <dbReference type="SAM" id="MobiDB-lite"/>
    </source>
</evidence>
<protein>
    <recommendedName>
        <fullName evidence="6">Pseudouridine synthase I TruA alpha/beta domain-containing protein</fullName>
    </recommendedName>
</protein>
<keyword evidence="3" id="KW-0413">Isomerase</keyword>
<dbReference type="GO" id="GO:1990481">
    <property type="term" value="P:mRNA pseudouridine synthesis"/>
    <property type="evidence" value="ECO:0007669"/>
    <property type="project" value="TreeGrafter"/>
</dbReference>
<feature type="region of interest" description="Disordered" evidence="5">
    <location>
        <begin position="483"/>
        <end position="502"/>
    </location>
</feature>
<evidence type="ECO:0000256" key="4">
    <source>
        <dbReference type="SAM" id="Coils"/>
    </source>
</evidence>
<dbReference type="EMBL" id="CAJOBC010036114">
    <property type="protein sequence ID" value="CAF4117125.1"/>
    <property type="molecule type" value="Genomic_DNA"/>
</dbReference>
<keyword evidence="4" id="KW-0175">Coiled coil</keyword>
<dbReference type="PANTHER" id="PTHR11142:SF5">
    <property type="entry name" value="TRNA PSEUDOURIDINE(38_39) SYNTHASE"/>
    <property type="match status" value="1"/>
</dbReference>
<accession>A0A815DIG4</accession>
<dbReference type="InterPro" id="IPR001406">
    <property type="entry name" value="PsdUridine_synth_TruA"/>
</dbReference>
<dbReference type="InterPro" id="IPR020094">
    <property type="entry name" value="TruA/RsuA/RluB/E/F_N"/>
</dbReference>
<feature type="domain" description="Pseudouridine synthase I TruA alpha/beta" evidence="6">
    <location>
        <begin position="244"/>
        <end position="361"/>
    </location>
</feature>
<dbReference type="CDD" id="cd02569">
    <property type="entry name" value="PseudoU_synth_ScPus3"/>
    <property type="match status" value="1"/>
</dbReference>
<evidence type="ECO:0000256" key="3">
    <source>
        <dbReference type="ARBA" id="ARBA00023235"/>
    </source>
</evidence>
<evidence type="ECO:0000313" key="9">
    <source>
        <dbReference type="Proteomes" id="UP000663829"/>
    </source>
</evidence>
<feature type="coiled-coil region" evidence="4">
    <location>
        <begin position="21"/>
        <end position="48"/>
    </location>
</feature>
<dbReference type="HAMAP" id="MF_00171">
    <property type="entry name" value="TruA"/>
    <property type="match status" value="1"/>
</dbReference>
<dbReference type="EMBL" id="CAJNOQ010012362">
    <property type="protein sequence ID" value="CAF1298335.1"/>
    <property type="molecule type" value="Genomic_DNA"/>
</dbReference>
<dbReference type="OrthoDB" id="25767at2759"/>
<dbReference type="SUPFAM" id="SSF55120">
    <property type="entry name" value="Pseudouridine synthase"/>
    <property type="match status" value="1"/>
</dbReference>
<comment type="similarity">
    <text evidence="1">Belongs to the tRNA pseudouridine synthase TruA family.</text>
</comment>
<evidence type="ECO:0000313" key="8">
    <source>
        <dbReference type="EMBL" id="CAF4117125.1"/>
    </source>
</evidence>
<feature type="compositionally biased region" description="Polar residues" evidence="5">
    <location>
        <begin position="493"/>
        <end position="502"/>
    </location>
</feature>
<dbReference type="InterPro" id="IPR041707">
    <property type="entry name" value="Pus3-like"/>
</dbReference>
<sequence length="502" mass="58287">MSKKRKLLNDPSEDKWNSLSREDLIDRCKQLETHVHQLRNVLAKVTNQSDKNNFKNGTLSSSVDNVSIDNTDSNPSSKKKKAKELRPFDFSRYNKRHIFLKLVYLGWEYEGFVTQEHTSQTVENFLFDALIRTRLIESRETSNYHRCGRTDRGVSAFTQVISLTVRSNKDSGKGVTASDNKKESNSDDELQYARMLNSVLPDTIRILAWSPVEQAKSARFDCISRSYRYYFPKADLDLDLMRDAAKLLIGIHDFRSFCKLDIGNNVVTFIRQIYDVKIDLLDGTTFYQDNPGYQMCELIVSGSGFLWHQIRCVVAILIAIGQKKEEVQLVSDLLDIEKHPCKPHYVIASELPLVLFDCQFEDVEWLYDEKDSLTTIRYLQRHWTSYQVRSTMLSKMLETLEKTYYSTISRASEPILGQLSILENPQTLFESTKKPYLPILQRQTRSSIEQSVDNYIKRKRLDCSVQDFLNKKHQKEKGTTLTVTKEDEEEKTNIPSTNTVYY</sequence>